<accession>A0A2M8Q671</accession>
<name>A0A2M8Q671_9CHLR</name>
<feature type="non-terminal residue" evidence="1">
    <location>
        <position position="1"/>
    </location>
</feature>
<protein>
    <submittedName>
        <fullName evidence="1">Histidine kinase</fullName>
    </submittedName>
</protein>
<comment type="caution">
    <text evidence="1">The sequence shown here is derived from an EMBL/GenBank/DDBJ whole genome shotgun (WGS) entry which is preliminary data.</text>
</comment>
<reference evidence="1 2" key="1">
    <citation type="submission" date="2017-11" db="EMBL/GenBank/DDBJ databases">
        <title>Evolution of Phototrophy in the Chloroflexi Phylum Driven by Horizontal Gene Transfer.</title>
        <authorList>
            <person name="Ward L.M."/>
            <person name="Hemp J."/>
            <person name="Shih P.M."/>
            <person name="Mcglynn S.E."/>
            <person name="Fischer W."/>
        </authorList>
    </citation>
    <scope>NUCLEOTIDE SEQUENCE [LARGE SCALE GENOMIC DNA]</scope>
    <source>
        <strain evidence="1">JP3_7</strain>
    </source>
</reference>
<dbReference type="EMBL" id="PGTN01001248">
    <property type="protein sequence ID" value="PJF45287.1"/>
    <property type="molecule type" value="Genomic_DNA"/>
</dbReference>
<gene>
    <name evidence="1" type="ORF">CUN48_19655</name>
</gene>
<proteinExistence type="predicted"/>
<keyword evidence="1" id="KW-0808">Transferase</keyword>
<feature type="non-terminal residue" evidence="1">
    <location>
        <position position="102"/>
    </location>
</feature>
<dbReference type="GO" id="GO:0016301">
    <property type="term" value="F:kinase activity"/>
    <property type="evidence" value="ECO:0007669"/>
    <property type="project" value="UniProtKB-KW"/>
</dbReference>
<evidence type="ECO:0000313" key="1">
    <source>
        <dbReference type="EMBL" id="PJF45287.1"/>
    </source>
</evidence>
<sequence length="102" mass="11235">LYATDNFADDYADLVAFFREQTGVPHWVGTVGVGIVTTGRELLEQPALAVMLADVPEADFRILPSLCNLNDVLQHEADFRIGEEPAWFGVVHGDPRNPLIAE</sequence>
<evidence type="ECO:0000313" key="2">
    <source>
        <dbReference type="Proteomes" id="UP000230790"/>
    </source>
</evidence>
<dbReference type="Proteomes" id="UP000230790">
    <property type="component" value="Unassembled WGS sequence"/>
</dbReference>
<organism evidence="1 2">
    <name type="scientific">Candidatus Thermofonsia Clade 3 bacterium</name>
    <dbReference type="NCBI Taxonomy" id="2364212"/>
    <lineage>
        <taxon>Bacteria</taxon>
        <taxon>Bacillati</taxon>
        <taxon>Chloroflexota</taxon>
        <taxon>Candidatus Thermofontia</taxon>
        <taxon>Candidatus Thermofonsia Clade 3</taxon>
    </lineage>
</organism>
<keyword evidence="1" id="KW-0418">Kinase</keyword>
<dbReference type="AlphaFoldDB" id="A0A2M8Q671"/>